<dbReference type="Proteomes" id="UP000095287">
    <property type="component" value="Unplaced"/>
</dbReference>
<keyword evidence="1" id="KW-0472">Membrane</keyword>
<feature type="signal peptide" evidence="2">
    <location>
        <begin position="1"/>
        <end position="20"/>
    </location>
</feature>
<evidence type="ECO:0000256" key="2">
    <source>
        <dbReference type="SAM" id="SignalP"/>
    </source>
</evidence>
<sequence length="165" mass="15499">MKTFSLLLLAFFVSYNMASAGLLGGLGGAVEGILGGGSKAGGAAASGVGSAVSGVESAASGVGSAVSGVGAAASGVASAGSAAASGAASAVSSLAHVVASASGIVVAGIPLSGIIAIIIALLKAVLALPLVALSVKVLPRIRFYYMSFSDGIISVINEMNEGNTS</sequence>
<organism evidence="3 4">
    <name type="scientific">Steinernema glaseri</name>
    <dbReference type="NCBI Taxonomy" id="37863"/>
    <lineage>
        <taxon>Eukaryota</taxon>
        <taxon>Metazoa</taxon>
        <taxon>Ecdysozoa</taxon>
        <taxon>Nematoda</taxon>
        <taxon>Chromadorea</taxon>
        <taxon>Rhabditida</taxon>
        <taxon>Tylenchina</taxon>
        <taxon>Panagrolaimomorpha</taxon>
        <taxon>Strongyloidoidea</taxon>
        <taxon>Steinernematidae</taxon>
        <taxon>Steinernema</taxon>
    </lineage>
</organism>
<feature type="chain" id="PRO_5009311644" evidence="2">
    <location>
        <begin position="21"/>
        <end position="165"/>
    </location>
</feature>
<proteinExistence type="predicted"/>
<keyword evidence="2" id="KW-0732">Signal</keyword>
<name>A0A1I7Y2Q1_9BILA</name>
<dbReference type="WBParaSite" id="L893_g12128.t1">
    <property type="protein sequence ID" value="L893_g12128.t1"/>
    <property type="gene ID" value="L893_g12128"/>
</dbReference>
<reference evidence="4" key="1">
    <citation type="submission" date="2016-11" db="UniProtKB">
        <authorList>
            <consortium name="WormBaseParasite"/>
        </authorList>
    </citation>
    <scope>IDENTIFICATION</scope>
</reference>
<feature type="transmembrane region" description="Helical" evidence="1">
    <location>
        <begin position="114"/>
        <end position="138"/>
    </location>
</feature>
<accession>A0A1I7Y2Q1</accession>
<keyword evidence="3" id="KW-1185">Reference proteome</keyword>
<evidence type="ECO:0000313" key="3">
    <source>
        <dbReference type="Proteomes" id="UP000095287"/>
    </source>
</evidence>
<keyword evidence="1" id="KW-1133">Transmembrane helix</keyword>
<evidence type="ECO:0000256" key="1">
    <source>
        <dbReference type="SAM" id="Phobius"/>
    </source>
</evidence>
<evidence type="ECO:0000313" key="4">
    <source>
        <dbReference type="WBParaSite" id="L893_g12128.t1"/>
    </source>
</evidence>
<protein>
    <submittedName>
        <fullName evidence="4">Apisimin</fullName>
    </submittedName>
</protein>
<dbReference type="AlphaFoldDB" id="A0A1I7Y2Q1"/>
<keyword evidence="1" id="KW-0812">Transmembrane</keyword>